<reference evidence="2 3" key="1">
    <citation type="journal article" date="2020" name="Cell">
        <title>Large-Scale Comparative Analyses of Tick Genomes Elucidate Their Genetic Diversity and Vector Capacities.</title>
        <authorList>
            <consortium name="Tick Genome and Microbiome Consortium (TIGMIC)"/>
            <person name="Jia N."/>
            <person name="Wang J."/>
            <person name="Shi W."/>
            <person name="Du L."/>
            <person name="Sun Y."/>
            <person name="Zhan W."/>
            <person name="Jiang J.F."/>
            <person name="Wang Q."/>
            <person name="Zhang B."/>
            <person name="Ji P."/>
            <person name="Bell-Sakyi L."/>
            <person name="Cui X.M."/>
            <person name="Yuan T.T."/>
            <person name="Jiang B.G."/>
            <person name="Yang W.F."/>
            <person name="Lam T.T."/>
            <person name="Chang Q.C."/>
            <person name="Ding S.J."/>
            <person name="Wang X.J."/>
            <person name="Zhu J.G."/>
            <person name="Ruan X.D."/>
            <person name="Zhao L."/>
            <person name="Wei J.T."/>
            <person name="Ye R.Z."/>
            <person name="Que T.C."/>
            <person name="Du C.H."/>
            <person name="Zhou Y.H."/>
            <person name="Cheng J.X."/>
            <person name="Dai P.F."/>
            <person name="Guo W.B."/>
            <person name="Han X.H."/>
            <person name="Huang E.J."/>
            <person name="Li L.F."/>
            <person name="Wei W."/>
            <person name="Gao Y.C."/>
            <person name="Liu J.Z."/>
            <person name="Shao H.Z."/>
            <person name="Wang X."/>
            <person name="Wang C.C."/>
            <person name="Yang T.C."/>
            <person name="Huo Q.B."/>
            <person name="Li W."/>
            <person name="Chen H.Y."/>
            <person name="Chen S.E."/>
            <person name="Zhou L.G."/>
            <person name="Ni X.B."/>
            <person name="Tian J.H."/>
            <person name="Sheng Y."/>
            <person name="Liu T."/>
            <person name="Pan Y.S."/>
            <person name="Xia L.Y."/>
            <person name="Li J."/>
            <person name="Zhao F."/>
            <person name="Cao W.C."/>
        </authorList>
    </citation>
    <scope>NUCLEOTIDE SEQUENCE [LARGE SCALE GENOMIC DNA]</scope>
    <source>
        <strain evidence="2">HaeL-2018</strain>
    </source>
</reference>
<feature type="region of interest" description="Disordered" evidence="1">
    <location>
        <begin position="1"/>
        <end position="38"/>
    </location>
</feature>
<protein>
    <submittedName>
        <fullName evidence="2">Uncharacterized protein</fullName>
    </submittedName>
</protein>
<dbReference type="AlphaFoldDB" id="A0A9J6GWF0"/>
<name>A0A9J6GWF0_HAELO</name>
<dbReference type="Proteomes" id="UP000821853">
    <property type="component" value="Unassembled WGS sequence"/>
</dbReference>
<evidence type="ECO:0000313" key="3">
    <source>
        <dbReference type="Proteomes" id="UP000821853"/>
    </source>
</evidence>
<dbReference type="EMBL" id="JABSTR010000009">
    <property type="protein sequence ID" value="KAH9378695.1"/>
    <property type="molecule type" value="Genomic_DNA"/>
</dbReference>
<accession>A0A9J6GWF0</accession>
<gene>
    <name evidence="2" type="ORF">HPB48_015794</name>
</gene>
<organism evidence="2 3">
    <name type="scientific">Haemaphysalis longicornis</name>
    <name type="common">Bush tick</name>
    <dbReference type="NCBI Taxonomy" id="44386"/>
    <lineage>
        <taxon>Eukaryota</taxon>
        <taxon>Metazoa</taxon>
        <taxon>Ecdysozoa</taxon>
        <taxon>Arthropoda</taxon>
        <taxon>Chelicerata</taxon>
        <taxon>Arachnida</taxon>
        <taxon>Acari</taxon>
        <taxon>Parasitiformes</taxon>
        <taxon>Ixodida</taxon>
        <taxon>Ixodoidea</taxon>
        <taxon>Ixodidae</taxon>
        <taxon>Haemaphysalinae</taxon>
        <taxon>Haemaphysalis</taxon>
    </lineage>
</organism>
<sequence>MEGTPNRRRGFFRGESGGEPRPGSHEGARRRKESSRSYVYGLQYSHPEAVPGFEQGPNKGKIACWPLGPLGANAASGFHNGCDPYVSHRLKARCREITMYDLVLENIEGSRNVICPDSHWNKAENSKHQQQATSLRGTHKNRPRASDRSRGAPPIG</sequence>
<feature type="region of interest" description="Disordered" evidence="1">
    <location>
        <begin position="122"/>
        <end position="156"/>
    </location>
</feature>
<comment type="caution">
    <text evidence="2">The sequence shown here is derived from an EMBL/GenBank/DDBJ whole genome shotgun (WGS) entry which is preliminary data.</text>
</comment>
<evidence type="ECO:0000313" key="2">
    <source>
        <dbReference type="EMBL" id="KAH9378695.1"/>
    </source>
</evidence>
<keyword evidence="3" id="KW-1185">Reference proteome</keyword>
<proteinExistence type="predicted"/>
<evidence type="ECO:0000256" key="1">
    <source>
        <dbReference type="SAM" id="MobiDB-lite"/>
    </source>
</evidence>
<feature type="compositionally biased region" description="Basic and acidic residues" evidence="1">
    <location>
        <begin position="16"/>
        <end position="27"/>
    </location>
</feature>
<feature type="compositionally biased region" description="Basic residues" evidence="1">
    <location>
        <begin position="1"/>
        <end position="11"/>
    </location>
</feature>
<dbReference type="VEuPathDB" id="VectorBase:HLOH_052182"/>